<reference evidence="1 2" key="1">
    <citation type="submission" date="2017-11" db="EMBL/GenBank/DDBJ databases">
        <title>The genome of Rhizophagus clarus HR1 reveals common genetic basis of auxotrophy among arbuscular mycorrhizal fungi.</title>
        <authorList>
            <person name="Kobayashi Y."/>
        </authorList>
    </citation>
    <scope>NUCLEOTIDE SEQUENCE [LARGE SCALE GENOMIC DNA]</scope>
    <source>
        <strain evidence="1 2">HR1</strain>
    </source>
</reference>
<evidence type="ECO:0000313" key="1">
    <source>
        <dbReference type="EMBL" id="GBB97215.1"/>
    </source>
</evidence>
<dbReference type="AlphaFoldDB" id="A0A2Z6R558"/>
<accession>A0A2Z6R558</accession>
<comment type="caution">
    <text evidence="1">The sequence shown here is derived from an EMBL/GenBank/DDBJ whole genome shotgun (WGS) entry which is preliminary data.</text>
</comment>
<gene>
    <name evidence="1" type="ORF">RclHR1_02940017</name>
</gene>
<dbReference type="Proteomes" id="UP000247702">
    <property type="component" value="Unassembled WGS sequence"/>
</dbReference>
<evidence type="ECO:0000313" key="2">
    <source>
        <dbReference type="Proteomes" id="UP000247702"/>
    </source>
</evidence>
<protein>
    <submittedName>
        <fullName evidence="1">Uncharacterized protein</fullName>
    </submittedName>
</protein>
<organism evidence="1 2">
    <name type="scientific">Rhizophagus clarus</name>
    <dbReference type="NCBI Taxonomy" id="94130"/>
    <lineage>
        <taxon>Eukaryota</taxon>
        <taxon>Fungi</taxon>
        <taxon>Fungi incertae sedis</taxon>
        <taxon>Mucoromycota</taxon>
        <taxon>Glomeromycotina</taxon>
        <taxon>Glomeromycetes</taxon>
        <taxon>Glomerales</taxon>
        <taxon>Glomeraceae</taxon>
        <taxon>Rhizophagus</taxon>
    </lineage>
</organism>
<dbReference type="EMBL" id="BEXD01002157">
    <property type="protein sequence ID" value="GBB97215.1"/>
    <property type="molecule type" value="Genomic_DNA"/>
</dbReference>
<name>A0A2Z6R558_9GLOM</name>
<proteinExistence type="predicted"/>
<keyword evidence="2" id="KW-1185">Reference proteome</keyword>
<sequence>MPKPGTISTCHVTFNLKKLGKKLIPPINTKVVHQENCGHRLHSKSRTLNIWVQTLFQRSETSIQSRPKSETSFRGGSLSRVTIFEGHLKTKLRLFEDLGCSISKVRLYLKSRVQADWNISKTRTS</sequence>